<dbReference type="OrthoDB" id="3534574at2"/>
<dbReference type="PANTHER" id="PTHR40763:SF5">
    <property type="entry name" value="MEMBRANE PROTEIN"/>
    <property type="match status" value="1"/>
</dbReference>
<reference evidence="2 3" key="2">
    <citation type="submission" date="2018-12" db="EMBL/GenBank/DDBJ databases">
        <title>Nakamurella antarcticus sp. nov., isolated from Antarctica South Shetland Islands soil.</title>
        <authorList>
            <person name="Peng F."/>
        </authorList>
    </citation>
    <scope>NUCLEOTIDE SEQUENCE [LARGE SCALE GENOMIC DNA]</scope>
    <source>
        <strain evidence="2 3">S14-144</strain>
    </source>
</reference>
<dbReference type="Proteomes" id="UP000268084">
    <property type="component" value="Chromosome"/>
</dbReference>
<keyword evidence="3" id="KW-1185">Reference proteome</keyword>
<dbReference type="KEGG" id="nak:EH165_13865"/>
<dbReference type="Pfam" id="PF08044">
    <property type="entry name" value="DUF1707"/>
    <property type="match status" value="1"/>
</dbReference>
<dbReference type="PANTHER" id="PTHR40763">
    <property type="entry name" value="MEMBRANE PROTEIN-RELATED"/>
    <property type="match status" value="1"/>
</dbReference>
<dbReference type="InterPro" id="IPR012551">
    <property type="entry name" value="DUF1707_SHOCT-like"/>
</dbReference>
<sequence>MTDSGFDDDLRVGNPERERAIELLNNALSDGYLEIHEFDERAAIVYAARTRGELARVVTNLPGEDRLFPHRFIPTKPDGVAKVLPPLEIDINWKTVARKGSWQVPARIVVSGYLGKADLDFSGAVFTYHHVDIELQVSASTVKVLLGSDHVISTEDVACGSWSSIKDKAGAPSTRIGPTLRLHGALSGWSSAIIRRG</sequence>
<name>A0A3G8ZQI3_9ACTN</name>
<evidence type="ECO:0000259" key="1">
    <source>
        <dbReference type="Pfam" id="PF08044"/>
    </source>
</evidence>
<feature type="domain" description="DUF1707" evidence="1">
    <location>
        <begin position="10"/>
        <end position="62"/>
    </location>
</feature>
<accession>A0A3G8ZQI3</accession>
<organism evidence="2 3">
    <name type="scientific">Nakamurella antarctica</name>
    <dbReference type="NCBI Taxonomy" id="1902245"/>
    <lineage>
        <taxon>Bacteria</taxon>
        <taxon>Bacillati</taxon>
        <taxon>Actinomycetota</taxon>
        <taxon>Actinomycetes</taxon>
        <taxon>Nakamurellales</taxon>
        <taxon>Nakamurellaceae</taxon>
        <taxon>Nakamurella</taxon>
    </lineage>
</organism>
<evidence type="ECO:0000313" key="2">
    <source>
        <dbReference type="EMBL" id="AZI59065.1"/>
    </source>
</evidence>
<proteinExistence type="predicted"/>
<dbReference type="AlphaFoldDB" id="A0A3G8ZQI3"/>
<evidence type="ECO:0000313" key="3">
    <source>
        <dbReference type="Proteomes" id="UP000268084"/>
    </source>
</evidence>
<protein>
    <submittedName>
        <fullName evidence="2">DUF1707 domain-containing protein</fullName>
    </submittedName>
</protein>
<dbReference type="EMBL" id="CP034170">
    <property type="protein sequence ID" value="AZI59065.1"/>
    <property type="molecule type" value="Genomic_DNA"/>
</dbReference>
<gene>
    <name evidence="2" type="ORF">EH165_13865</name>
</gene>
<reference evidence="2 3" key="1">
    <citation type="submission" date="2018-11" db="EMBL/GenBank/DDBJ databases">
        <authorList>
            <person name="Da X."/>
        </authorList>
    </citation>
    <scope>NUCLEOTIDE SEQUENCE [LARGE SCALE GENOMIC DNA]</scope>
    <source>
        <strain evidence="2 3">S14-144</strain>
    </source>
</reference>
<dbReference type="RefSeq" id="WP_124799969.1">
    <property type="nucleotide sequence ID" value="NZ_CP034170.1"/>
</dbReference>